<dbReference type="SMART" id="SM00487">
    <property type="entry name" value="DEXDc"/>
    <property type="match status" value="1"/>
</dbReference>
<feature type="domain" description="Helicase ATP-binding" evidence="2">
    <location>
        <begin position="204"/>
        <end position="381"/>
    </location>
</feature>
<evidence type="ECO:0000313" key="4">
    <source>
        <dbReference type="Proteomes" id="UP000244727"/>
    </source>
</evidence>
<feature type="region of interest" description="Disordered" evidence="1">
    <location>
        <begin position="906"/>
        <end position="944"/>
    </location>
</feature>
<dbReference type="GeneID" id="36513423"/>
<evidence type="ECO:0000256" key="1">
    <source>
        <dbReference type="SAM" id="MobiDB-lite"/>
    </source>
</evidence>
<feature type="region of interest" description="Disordered" evidence="1">
    <location>
        <begin position="733"/>
        <end position="762"/>
    </location>
</feature>
<dbReference type="Gene3D" id="1.10.150.20">
    <property type="entry name" value="5' to 3' exonuclease, C-terminal subdomain"/>
    <property type="match status" value="1"/>
</dbReference>
<dbReference type="GO" id="GO:0000166">
    <property type="term" value="F:nucleotide binding"/>
    <property type="evidence" value="ECO:0007669"/>
    <property type="project" value="InterPro"/>
</dbReference>
<gene>
    <name evidence="3" type="ORF">HARCEL1_12910</name>
</gene>
<name>A0A2R4X402_9EURY</name>
<organism evidence="3 4">
    <name type="scientific">Halococcoides cellulosivorans</name>
    <dbReference type="NCBI Taxonomy" id="1679096"/>
    <lineage>
        <taxon>Archaea</taxon>
        <taxon>Methanobacteriati</taxon>
        <taxon>Methanobacteriota</taxon>
        <taxon>Stenosarchaea group</taxon>
        <taxon>Halobacteria</taxon>
        <taxon>Halobacteriales</taxon>
        <taxon>Haloarculaceae</taxon>
        <taxon>Halococcoides</taxon>
    </lineage>
</organism>
<dbReference type="Proteomes" id="UP000244727">
    <property type="component" value="Chromosome"/>
</dbReference>
<evidence type="ECO:0000259" key="2">
    <source>
        <dbReference type="PROSITE" id="PS51192"/>
    </source>
</evidence>
<keyword evidence="4" id="KW-1185">Reference proteome</keyword>
<dbReference type="EMBL" id="CP028858">
    <property type="protein sequence ID" value="AWB28517.1"/>
    <property type="molecule type" value="Genomic_DNA"/>
</dbReference>
<dbReference type="SUPFAM" id="SSF52540">
    <property type="entry name" value="P-loop containing nucleoside triphosphate hydrolases"/>
    <property type="match status" value="2"/>
</dbReference>
<dbReference type="KEGG" id="harc:HARCEL1_12910"/>
<proteinExistence type="predicted"/>
<sequence length="998" mass="109713">MTGGSNWDDFVDNSPIFKSSELSDYDKAEWPRKIDYIAKRVSEGEYVVGNIDNQQLLSDGWDVEDKARDYYLEGIAALTGDRTRETALPDTFDIGALLVEFQELRGGLADVNRDEIPAGEILSRLLTRTIQRQSSGSRADLASQLRPDTETPRELVAELTSAPELADVVSDAVPDTDNPSTLAKELASLDLSTELWDHQLESLALWLHHGSNGYVDMATATGKTVLGLAAVAHTVDSGSLHPADQHRLEDIFDGAVPEPDSQRPNNVLIVTTDDLLGIQWSRLFQEHCHTPEEFTRVTNRGIQLPRMEIEIRSAGSLDDLDPADYGLAIFDEVHNYGSKSGWGDNLVSFVDSVCPVLALTGSVTEPFKLTVRRANKNFPVLYRYTHELALADGVIPDFEWTLWFTDVIESDALDRLRTTSDRIQEMITYEEGKLHVERSAVASVAPELEEETCEAIAGKYTSGTALANQLREVGGGETAPTEWLESLAKGLSDRTLDRLNLSADLDAIVTEAERSLAEKRPTLVLTRTYGETKALWQQLYDGSDDRVVERLEAGGSAEEHASTIREFDEAETEEKVLIGPGNRIGQGNDIHSVEVGINIAKPGSGVNATLVQRLGRLLRDAGSKDTVDFYHVMGVQPRDTAVEPDGESFVQTVSEFFGQVIEPDTDGILKSPTVRVNNTVSKDVAALERLGADSLRLDARGTVIEAAYAAAIQETPLDKPAVETDWFSAAYGVTTPSQEMVSTDDQQQDEDDRENDNQTPLSPLAEHYDAFRSLGIIHRGLQNIGLSEIDHEDPFQQWVRLVKRILNEEGFGEQSVGYGSQLAASEAVDIDDYREFYGDGKRITEFETVTVTQPPSAVLALIGDRFANLDTWYVPLAPDSETPLPVLVESQAELRRAKALLEEFASMPPEQSFTEDQENRDTSQSVKKQPENTQAENELADTPVADVRGVSSAAAEAFSAAGFETLSDLQTATDEELVSVEGPSEQRIKLIRASIGRI</sequence>
<feature type="compositionally biased region" description="Polar residues" evidence="1">
    <location>
        <begin position="922"/>
        <end position="936"/>
    </location>
</feature>
<dbReference type="InterPro" id="IPR027417">
    <property type="entry name" value="P-loop_NTPase"/>
</dbReference>
<dbReference type="AlphaFoldDB" id="A0A2R4X402"/>
<dbReference type="GO" id="GO:0140097">
    <property type="term" value="F:catalytic activity, acting on DNA"/>
    <property type="evidence" value="ECO:0007669"/>
    <property type="project" value="UniProtKB-ARBA"/>
</dbReference>
<reference evidence="3 4" key="1">
    <citation type="submission" date="2018-04" db="EMBL/GenBank/DDBJ databases">
        <title>Halococcoides cellulosivorans gen. nov., sp. nov., an extremely halophilic cellulose-utilizing haloarchaeon from hypersaline lakes.</title>
        <authorList>
            <person name="Sorokin D.Y."/>
            <person name="Toshchakov S.V."/>
            <person name="Samarov N.I."/>
            <person name="Korzhenkov A."/>
            <person name="Kublanov I.V."/>
        </authorList>
    </citation>
    <scope>NUCLEOTIDE SEQUENCE [LARGE SCALE GENOMIC DNA]</scope>
    <source>
        <strain evidence="3 4">HArcel1</strain>
    </source>
</reference>
<dbReference type="SUPFAM" id="SSF47794">
    <property type="entry name" value="Rad51 N-terminal domain-like"/>
    <property type="match status" value="1"/>
</dbReference>
<protein>
    <recommendedName>
        <fullName evidence="2">Helicase ATP-binding domain-containing protein</fullName>
    </recommendedName>
</protein>
<dbReference type="InterPro" id="IPR010995">
    <property type="entry name" value="DNA_repair_Rad51/TF_NusA_a-hlx"/>
</dbReference>
<dbReference type="InterPro" id="IPR014001">
    <property type="entry name" value="Helicase_ATP-bd"/>
</dbReference>
<feature type="compositionally biased region" description="Polar residues" evidence="1">
    <location>
        <begin position="734"/>
        <end position="743"/>
    </location>
</feature>
<accession>A0A2R4X402</accession>
<dbReference type="GO" id="GO:0120545">
    <property type="term" value="F:nucleic acid conformation isomerase activity"/>
    <property type="evidence" value="ECO:0007669"/>
    <property type="project" value="UniProtKB-ARBA"/>
</dbReference>
<dbReference type="RefSeq" id="WP_108383965.1">
    <property type="nucleotide sequence ID" value="NZ_CP028858.1"/>
</dbReference>
<evidence type="ECO:0000313" key="3">
    <source>
        <dbReference type="EMBL" id="AWB28517.1"/>
    </source>
</evidence>
<dbReference type="Gene3D" id="3.40.50.300">
    <property type="entry name" value="P-loop containing nucleotide triphosphate hydrolases"/>
    <property type="match status" value="2"/>
</dbReference>
<dbReference type="PROSITE" id="PS51192">
    <property type="entry name" value="HELICASE_ATP_BIND_1"/>
    <property type="match status" value="1"/>
</dbReference>